<dbReference type="InterPro" id="IPR045584">
    <property type="entry name" value="Pilin-like"/>
</dbReference>
<keyword evidence="1" id="KW-0472">Membrane</keyword>
<protein>
    <submittedName>
        <fullName evidence="3">DUF1559 domain-containing protein</fullName>
    </submittedName>
</protein>
<proteinExistence type="predicted"/>
<name>A0ABU5F1A8_9BACT</name>
<evidence type="ECO:0000313" key="4">
    <source>
        <dbReference type="Proteomes" id="UP001272242"/>
    </source>
</evidence>
<dbReference type="Pfam" id="PF07963">
    <property type="entry name" value="N_methyl"/>
    <property type="match status" value="1"/>
</dbReference>
<dbReference type="NCBIfam" id="TIGR04294">
    <property type="entry name" value="pre_pil_HX9DG"/>
    <property type="match status" value="1"/>
</dbReference>
<dbReference type="SUPFAM" id="SSF54523">
    <property type="entry name" value="Pili subunits"/>
    <property type="match status" value="1"/>
</dbReference>
<organism evidence="3 4">
    <name type="scientific">Gemmata algarum</name>
    <dbReference type="NCBI Taxonomy" id="2975278"/>
    <lineage>
        <taxon>Bacteria</taxon>
        <taxon>Pseudomonadati</taxon>
        <taxon>Planctomycetota</taxon>
        <taxon>Planctomycetia</taxon>
        <taxon>Gemmatales</taxon>
        <taxon>Gemmataceae</taxon>
        <taxon>Gemmata</taxon>
    </lineage>
</organism>
<dbReference type="InterPro" id="IPR027558">
    <property type="entry name" value="Pre_pil_HX9DG_C"/>
</dbReference>
<accession>A0ABU5F1A8</accession>
<dbReference type="Proteomes" id="UP001272242">
    <property type="component" value="Unassembled WGS sequence"/>
</dbReference>
<evidence type="ECO:0000256" key="1">
    <source>
        <dbReference type="SAM" id="Phobius"/>
    </source>
</evidence>
<keyword evidence="1" id="KW-1133">Transmembrane helix</keyword>
<dbReference type="PANTHER" id="PTHR30093:SF2">
    <property type="entry name" value="TYPE II SECRETION SYSTEM PROTEIN H"/>
    <property type="match status" value="1"/>
</dbReference>
<sequence length="315" mass="34037">MSSLPRRTHGFTLIELLVVIAIIAVLIGLLLPAVQKVRDAAARMQSANNLKQLGLATHGLNEIYGKLPPRWVPGYAAPGTYVLKTDATIHVYLLPQLEQSALYDIIVAGDIWRTEPKLNGQRVQEQVIKTYIAPNAGEPTTRTYPSSYGAAQGFNWITGNTFAVTNYSCNMWVFGGPDLKNTDDEWARHWDTRTSMTTGSLVNLADGTSNTVFWAERRSSCPLSWWAPGGRTVVSWVSCSYEQPCNAAFLATAGPPQFGSTPDNCNVDAPHALSPGVCNVGLGDGSVRGVGPQVTAKTWLSACNPSDGNVLGNDW</sequence>
<feature type="transmembrane region" description="Helical" evidence="1">
    <location>
        <begin position="12"/>
        <end position="34"/>
    </location>
</feature>
<dbReference type="InterPro" id="IPR012902">
    <property type="entry name" value="N_methyl_site"/>
</dbReference>
<evidence type="ECO:0000259" key="2">
    <source>
        <dbReference type="Pfam" id="PF07596"/>
    </source>
</evidence>
<evidence type="ECO:0000313" key="3">
    <source>
        <dbReference type="EMBL" id="MDY3561367.1"/>
    </source>
</evidence>
<keyword evidence="1" id="KW-0812">Transmembrane</keyword>
<dbReference type="NCBIfam" id="TIGR02532">
    <property type="entry name" value="IV_pilin_GFxxxE"/>
    <property type="match status" value="1"/>
</dbReference>
<dbReference type="Pfam" id="PF07596">
    <property type="entry name" value="SBP_bac_10"/>
    <property type="match status" value="1"/>
</dbReference>
<keyword evidence="4" id="KW-1185">Reference proteome</keyword>
<dbReference type="Gene3D" id="3.30.700.10">
    <property type="entry name" value="Glycoprotein, Type 4 Pilin"/>
    <property type="match status" value="1"/>
</dbReference>
<dbReference type="InterPro" id="IPR011453">
    <property type="entry name" value="DUF1559"/>
</dbReference>
<feature type="domain" description="DUF1559" evidence="2">
    <location>
        <begin position="35"/>
        <end position="290"/>
    </location>
</feature>
<gene>
    <name evidence="3" type="ORF">R5W23_002644</name>
</gene>
<dbReference type="PROSITE" id="PS00409">
    <property type="entry name" value="PROKAR_NTER_METHYL"/>
    <property type="match status" value="1"/>
</dbReference>
<dbReference type="EMBL" id="JAXBLV010000192">
    <property type="protein sequence ID" value="MDY3561367.1"/>
    <property type="molecule type" value="Genomic_DNA"/>
</dbReference>
<comment type="caution">
    <text evidence="3">The sequence shown here is derived from an EMBL/GenBank/DDBJ whole genome shotgun (WGS) entry which is preliminary data.</text>
</comment>
<dbReference type="RefSeq" id="WP_261185970.1">
    <property type="nucleotide sequence ID" value="NZ_JAXBLV010000192.1"/>
</dbReference>
<reference evidence="4" key="1">
    <citation type="journal article" date="2023" name="Mar. Drugs">
        <title>Gemmata algarum, a Novel Planctomycete Isolated from an Algal Mat, Displays Antimicrobial Activity.</title>
        <authorList>
            <person name="Kumar G."/>
            <person name="Kallscheuer N."/>
            <person name="Kashif M."/>
            <person name="Ahamad S."/>
            <person name="Jagadeeshwari U."/>
            <person name="Pannikurungottu S."/>
            <person name="Haufschild T."/>
            <person name="Kabuu M."/>
            <person name="Sasikala C."/>
            <person name="Jogler C."/>
            <person name="Ramana C."/>
        </authorList>
    </citation>
    <scope>NUCLEOTIDE SEQUENCE [LARGE SCALE GENOMIC DNA]</scope>
    <source>
        <strain evidence="4">JC673</strain>
    </source>
</reference>
<dbReference type="PANTHER" id="PTHR30093">
    <property type="entry name" value="GENERAL SECRETION PATHWAY PROTEIN G"/>
    <property type="match status" value="1"/>
</dbReference>